<proteinExistence type="predicted"/>
<evidence type="ECO:0000313" key="2">
    <source>
        <dbReference type="Proteomes" id="UP000886501"/>
    </source>
</evidence>
<name>A0ACB6ZUS6_THEGA</name>
<accession>A0ACB6ZUS6</accession>
<reference evidence="1" key="2">
    <citation type="journal article" date="2020" name="Nat. Commun.">
        <title>Large-scale genome sequencing of mycorrhizal fungi provides insights into the early evolution of symbiotic traits.</title>
        <authorList>
            <person name="Miyauchi S."/>
            <person name="Kiss E."/>
            <person name="Kuo A."/>
            <person name="Drula E."/>
            <person name="Kohler A."/>
            <person name="Sanchez-Garcia M."/>
            <person name="Morin E."/>
            <person name="Andreopoulos B."/>
            <person name="Barry K.W."/>
            <person name="Bonito G."/>
            <person name="Buee M."/>
            <person name="Carver A."/>
            <person name="Chen C."/>
            <person name="Cichocki N."/>
            <person name="Clum A."/>
            <person name="Culley D."/>
            <person name="Crous P.W."/>
            <person name="Fauchery L."/>
            <person name="Girlanda M."/>
            <person name="Hayes R.D."/>
            <person name="Keri Z."/>
            <person name="LaButti K."/>
            <person name="Lipzen A."/>
            <person name="Lombard V."/>
            <person name="Magnuson J."/>
            <person name="Maillard F."/>
            <person name="Murat C."/>
            <person name="Nolan M."/>
            <person name="Ohm R.A."/>
            <person name="Pangilinan J."/>
            <person name="Pereira M.F."/>
            <person name="Perotto S."/>
            <person name="Peter M."/>
            <person name="Pfister S."/>
            <person name="Riley R."/>
            <person name="Sitrit Y."/>
            <person name="Stielow J.B."/>
            <person name="Szollosi G."/>
            <person name="Zifcakova L."/>
            <person name="Stursova M."/>
            <person name="Spatafora J.W."/>
            <person name="Tedersoo L."/>
            <person name="Vaario L.M."/>
            <person name="Yamada A."/>
            <person name="Yan M."/>
            <person name="Wang P."/>
            <person name="Xu J."/>
            <person name="Bruns T."/>
            <person name="Baldrian P."/>
            <person name="Vilgalys R."/>
            <person name="Dunand C."/>
            <person name="Henrissat B."/>
            <person name="Grigoriev I.V."/>
            <person name="Hibbett D."/>
            <person name="Nagy L.G."/>
            <person name="Martin F.M."/>
        </authorList>
    </citation>
    <scope>NUCLEOTIDE SEQUENCE</scope>
    <source>
        <strain evidence="1">P2</strain>
    </source>
</reference>
<gene>
    <name evidence="1" type="ORF">BDM02DRAFT_1890901</name>
</gene>
<keyword evidence="2" id="KW-1185">Reference proteome</keyword>
<dbReference type="EMBL" id="MU117964">
    <property type="protein sequence ID" value="KAF9653344.1"/>
    <property type="molecule type" value="Genomic_DNA"/>
</dbReference>
<sequence>MPEYMDIPPPVYTAGPKNGANGANNGPNVQETVAALLETTKQLQDCLRRWSIGKASDEQVSDVYVDVGTKFNATVTAFMSLGIDLSDLYSIPTELRMLLEDCLGEDASPAVLEQHMPRVKQIIYRLLIGLKGKQEPYRLAIAEKRKASR</sequence>
<evidence type="ECO:0000313" key="1">
    <source>
        <dbReference type="EMBL" id="KAF9653344.1"/>
    </source>
</evidence>
<reference evidence="1" key="1">
    <citation type="submission" date="2019-10" db="EMBL/GenBank/DDBJ databases">
        <authorList>
            <consortium name="DOE Joint Genome Institute"/>
            <person name="Kuo A."/>
            <person name="Miyauchi S."/>
            <person name="Kiss E."/>
            <person name="Drula E."/>
            <person name="Kohler A."/>
            <person name="Sanchez-Garcia M."/>
            <person name="Andreopoulos B."/>
            <person name="Barry K.W."/>
            <person name="Bonito G."/>
            <person name="Buee M."/>
            <person name="Carver A."/>
            <person name="Chen C."/>
            <person name="Cichocki N."/>
            <person name="Clum A."/>
            <person name="Culley D."/>
            <person name="Crous P.W."/>
            <person name="Fauchery L."/>
            <person name="Girlanda M."/>
            <person name="Hayes R."/>
            <person name="Keri Z."/>
            <person name="Labutti K."/>
            <person name="Lipzen A."/>
            <person name="Lombard V."/>
            <person name="Magnuson J."/>
            <person name="Maillard F."/>
            <person name="Morin E."/>
            <person name="Murat C."/>
            <person name="Nolan M."/>
            <person name="Ohm R."/>
            <person name="Pangilinan J."/>
            <person name="Pereira M."/>
            <person name="Perotto S."/>
            <person name="Peter M."/>
            <person name="Riley R."/>
            <person name="Sitrit Y."/>
            <person name="Stielow B."/>
            <person name="Szollosi G."/>
            <person name="Zifcakova L."/>
            <person name="Stursova M."/>
            <person name="Spatafora J.W."/>
            <person name="Tedersoo L."/>
            <person name="Vaario L.-M."/>
            <person name="Yamada A."/>
            <person name="Yan M."/>
            <person name="Wang P."/>
            <person name="Xu J."/>
            <person name="Bruns T."/>
            <person name="Baldrian P."/>
            <person name="Vilgalys R."/>
            <person name="Henrissat B."/>
            <person name="Grigoriev I.V."/>
            <person name="Hibbett D."/>
            <person name="Nagy L.G."/>
            <person name="Martin F.M."/>
        </authorList>
    </citation>
    <scope>NUCLEOTIDE SEQUENCE</scope>
    <source>
        <strain evidence="1">P2</strain>
    </source>
</reference>
<protein>
    <submittedName>
        <fullName evidence="1">Uncharacterized protein</fullName>
    </submittedName>
</protein>
<comment type="caution">
    <text evidence="1">The sequence shown here is derived from an EMBL/GenBank/DDBJ whole genome shotgun (WGS) entry which is preliminary data.</text>
</comment>
<organism evidence="1 2">
    <name type="scientific">Thelephora ganbajun</name>
    <name type="common">Ganba fungus</name>
    <dbReference type="NCBI Taxonomy" id="370292"/>
    <lineage>
        <taxon>Eukaryota</taxon>
        <taxon>Fungi</taxon>
        <taxon>Dikarya</taxon>
        <taxon>Basidiomycota</taxon>
        <taxon>Agaricomycotina</taxon>
        <taxon>Agaricomycetes</taxon>
        <taxon>Thelephorales</taxon>
        <taxon>Thelephoraceae</taxon>
        <taxon>Thelephora</taxon>
    </lineage>
</organism>
<dbReference type="Proteomes" id="UP000886501">
    <property type="component" value="Unassembled WGS sequence"/>
</dbReference>